<evidence type="ECO:0000313" key="2">
    <source>
        <dbReference type="Proteomes" id="UP001589738"/>
    </source>
</evidence>
<dbReference type="Proteomes" id="UP001589738">
    <property type="component" value="Unassembled WGS sequence"/>
</dbReference>
<accession>A0ABV6KUX1</accession>
<name>A0ABV6KUX1_9BACI</name>
<gene>
    <name evidence="1" type="ORF">ACFFHF_16515</name>
</gene>
<evidence type="ECO:0000313" key="1">
    <source>
        <dbReference type="EMBL" id="MFC0476807.1"/>
    </source>
</evidence>
<reference evidence="1 2" key="1">
    <citation type="submission" date="2024-09" db="EMBL/GenBank/DDBJ databases">
        <authorList>
            <person name="Sun Q."/>
            <person name="Mori K."/>
        </authorList>
    </citation>
    <scope>NUCLEOTIDE SEQUENCE [LARGE SCALE GENOMIC DNA]</scope>
    <source>
        <strain evidence="1 2">CGMCC 1.9126</strain>
    </source>
</reference>
<dbReference type="EMBL" id="JBHLUU010000112">
    <property type="protein sequence ID" value="MFC0476807.1"/>
    <property type="molecule type" value="Genomic_DNA"/>
</dbReference>
<sequence length="380" mass="44356">MNTIKTINGKKFFQDGLTKLKSYPLPASAICTYILFHLECDDYGRVQANSFSLTKFSKMTGIPSSTLYGGMEALFQHGFLQELIIKNQPYYEIIGYSRWNTPEFNGQATTEEGLNYFRIPYKLTEGSTLKRLVSSRDSSGLIMLLDLFNTFTREFNIKRDRAEEGITRRMSFLKDRMKKTALKIRQWVEIVESLFIFEPVGISERKPRKDRLTVRKKNNPVQILIEKFKVTINPSIIGELEDTYDTKQVEAAVRKEVSHKLVLEGIKHNNKDIRDILASVKQEVIDVMKYYHASIPRRNKVIFDVFNSAFDQFIDYYKDKKENDPVNQVRSIGAFVRNSLISSFKYILDNPYPYAEEVHQAIVHYTNEHRKYPNFIQKTK</sequence>
<protein>
    <submittedName>
        <fullName evidence="1">Uncharacterized protein</fullName>
    </submittedName>
</protein>
<keyword evidence="2" id="KW-1185">Reference proteome</keyword>
<organism evidence="1 2">
    <name type="scientific">Robertmurraya beringensis</name>
    <dbReference type="NCBI Taxonomy" id="641660"/>
    <lineage>
        <taxon>Bacteria</taxon>
        <taxon>Bacillati</taxon>
        <taxon>Bacillota</taxon>
        <taxon>Bacilli</taxon>
        <taxon>Bacillales</taxon>
        <taxon>Bacillaceae</taxon>
        <taxon>Robertmurraya</taxon>
    </lineage>
</organism>
<dbReference type="RefSeq" id="WP_160548464.1">
    <property type="nucleotide sequence ID" value="NZ_JBHLUU010000112.1"/>
</dbReference>
<comment type="caution">
    <text evidence="1">The sequence shown here is derived from an EMBL/GenBank/DDBJ whole genome shotgun (WGS) entry which is preliminary data.</text>
</comment>
<proteinExistence type="predicted"/>